<keyword evidence="2" id="KW-0732">Signal</keyword>
<reference evidence="3 4" key="1">
    <citation type="submission" date="2024-09" db="EMBL/GenBank/DDBJ databases">
        <title>A chromosome-level genome assembly of Gray's grenadier anchovy, Coilia grayii.</title>
        <authorList>
            <person name="Fu Z."/>
        </authorList>
    </citation>
    <scope>NUCLEOTIDE SEQUENCE [LARGE SCALE GENOMIC DNA]</scope>
    <source>
        <strain evidence="3">G4</strain>
        <tissue evidence="3">Muscle</tissue>
    </source>
</reference>
<name>A0ABD1INC6_9TELE</name>
<organism evidence="3 4">
    <name type="scientific">Coilia grayii</name>
    <name type="common">Gray's grenadier anchovy</name>
    <dbReference type="NCBI Taxonomy" id="363190"/>
    <lineage>
        <taxon>Eukaryota</taxon>
        <taxon>Metazoa</taxon>
        <taxon>Chordata</taxon>
        <taxon>Craniata</taxon>
        <taxon>Vertebrata</taxon>
        <taxon>Euteleostomi</taxon>
        <taxon>Actinopterygii</taxon>
        <taxon>Neopterygii</taxon>
        <taxon>Teleostei</taxon>
        <taxon>Clupei</taxon>
        <taxon>Clupeiformes</taxon>
        <taxon>Clupeoidei</taxon>
        <taxon>Engraulidae</taxon>
        <taxon>Coilinae</taxon>
        <taxon>Coilia</taxon>
    </lineage>
</organism>
<gene>
    <name evidence="3" type="ORF">ACEWY4_027887</name>
</gene>
<feature type="signal peptide" evidence="2">
    <location>
        <begin position="1"/>
        <end position="26"/>
    </location>
</feature>
<evidence type="ECO:0000313" key="4">
    <source>
        <dbReference type="Proteomes" id="UP001591681"/>
    </source>
</evidence>
<dbReference type="Proteomes" id="UP001591681">
    <property type="component" value="Unassembled WGS sequence"/>
</dbReference>
<accession>A0ABD1INC6</accession>
<feature type="chain" id="PRO_5044846341" evidence="2">
    <location>
        <begin position="27"/>
        <end position="302"/>
    </location>
</feature>
<evidence type="ECO:0000313" key="3">
    <source>
        <dbReference type="EMBL" id="KAL2076517.1"/>
    </source>
</evidence>
<feature type="compositionally biased region" description="Basic residues" evidence="1">
    <location>
        <begin position="164"/>
        <end position="174"/>
    </location>
</feature>
<comment type="caution">
    <text evidence="3">The sequence shown here is derived from an EMBL/GenBank/DDBJ whole genome shotgun (WGS) entry which is preliminary data.</text>
</comment>
<keyword evidence="4" id="KW-1185">Reference proteome</keyword>
<feature type="compositionally biased region" description="Basic and acidic residues" evidence="1">
    <location>
        <begin position="182"/>
        <end position="203"/>
    </location>
</feature>
<proteinExistence type="predicted"/>
<feature type="compositionally biased region" description="Basic and acidic residues" evidence="1">
    <location>
        <begin position="138"/>
        <end position="155"/>
    </location>
</feature>
<evidence type="ECO:0000256" key="1">
    <source>
        <dbReference type="SAM" id="MobiDB-lite"/>
    </source>
</evidence>
<dbReference type="PANTHER" id="PTHR41693">
    <property type="entry name" value="HEME-BINDING PROTEIN 1"/>
    <property type="match status" value="1"/>
</dbReference>
<evidence type="ECO:0000256" key="2">
    <source>
        <dbReference type="SAM" id="SignalP"/>
    </source>
</evidence>
<sequence>MVAPPTLTVAMTLVVMVTAFVAPTCGISNELDYGNWNYREGADSVDVSYVRSVTRVLDSWGKKIFSDIKTLLHSQPSTLLPDYSRVRPLSESLNDLFREVLHLQRRITDLNHRLATLEPVLRRYGYRTRREEEEEEEKREREEEEERRKEDEQRQRQRQQLLHQHQHNKHHKQGAKMMVMMTKEEEGGRERQRETEREREKGRGGGGGGGGGVVVEGKAAMSVTVPQGGTRNTIPAAAATAATEAAVSTSTTRGSASLARYPRRYTIRTVKPVRRVVRTRRVRVFKDKDGRVRVVESDGTER</sequence>
<feature type="region of interest" description="Disordered" evidence="1">
    <location>
        <begin position="128"/>
        <end position="212"/>
    </location>
</feature>
<dbReference type="PANTHER" id="PTHR41693:SF1">
    <property type="entry name" value="SI:CH211-243A20.3"/>
    <property type="match status" value="1"/>
</dbReference>
<dbReference type="EMBL" id="JBHFQA010000282">
    <property type="protein sequence ID" value="KAL2076517.1"/>
    <property type="molecule type" value="Genomic_DNA"/>
</dbReference>
<protein>
    <submittedName>
        <fullName evidence="3">Uncharacterized protein</fullName>
    </submittedName>
</protein>
<dbReference type="AlphaFoldDB" id="A0ABD1INC6"/>